<accession>A0ABR3AW89</accession>
<name>A0ABR3AW89_PHYBL</name>
<dbReference type="PANTHER" id="PTHR37283">
    <property type="entry name" value="PH DOMAIN-CONTAINING PROTEIN YHR131C"/>
    <property type="match status" value="1"/>
</dbReference>
<sequence>MLHTDAHNKNVRQKMNKETFIIRTRLLDGGENLPAEILDVLYDNIVSTEFVFTDAEPELYTASKSTSWFSKLSKSESSTSLSASLVADLYPKLDLVMPAENTFSFKRTLKPINIMDIHLSLMRALPLCLGGVRTRSNPGSGTSTYTVRVTKAGILDRKNDLNQHGKKASARSWRPVGVMLCGSQLLFFAEISSFQSWMDSVEDEQRSTVYSGGGGNGNGTDGDSGGDEQQLMTSTRPRNTSLPVPLVNQPRPPFTPPSPSTSIPLIQHPPPSLYSSTSLVSTSTLHPQQQQPPFSPTGQSMLQPYQIYSLAEAVCVYDESYVKYPHVFRLITGDGQQFLLRAEDDADLEDWMLKINYAAAIKTTGTRLRQWRYPSDQRPVDRREQRKLVERAKREEKAALAISNLSDDIVNHVKALDQDLQLRRNLMVLIPLQKSTKDRILALAELVGKRIREKRIELQRLECYRSFIEKELSWCSSEVVHRKIQRQQENEHKQEMLSVHQIDDNRNSIGGPGFVPKRTSSLLNNGNSNDSCRRINGHYLQSDDTLEFGHDNTRTDSTDALLLPPSDESVAWTSDGKAKQRVTELDRLMRRRSRSHPIMPNSRLIGQAMAGGKPRPLLDVPLVNTRLANRERSSSEVSSVQDDDDVSVIVINNNDTEESPTDEQLWSTPA</sequence>
<dbReference type="Pfam" id="PF15410">
    <property type="entry name" value="PH_9"/>
    <property type="match status" value="1"/>
</dbReference>
<dbReference type="PANTHER" id="PTHR37283:SF1">
    <property type="entry name" value="PH DOMAIN-CONTAINING PROTEIN YHR131C"/>
    <property type="match status" value="1"/>
</dbReference>
<dbReference type="InterPro" id="IPR000904">
    <property type="entry name" value="Sec7_dom"/>
</dbReference>
<evidence type="ECO:0000313" key="4">
    <source>
        <dbReference type="Proteomes" id="UP001448207"/>
    </source>
</evidence>
<evidence type="ECO:0000259" key="2">
    <source>
        <dbReference type="PROSITE" id="PS50003"/>
    </source>
</evidence>
<dbReference type="EMBL" id="JBCLYO010000014">
    <property type="protein sequence ID" value="KAL0083031.1"/>
    <property type="molecule type" value="Genomic_DNA"/>
</dbReference>
<dbReference type="InterPro" id="IPR035999">
    <property type="entry name" value="Sec7_dom_sf"/>
</dbReference>
<dbReference type="InterPro" id="IPR023394">
    <property type="entry name" value="Sec7_C_sf"/>
</dbReference>
<dbReference type="Gene3D" id="1.10.1000.11">
    <property type="entry name" value="Arf Nucleotide-binding Site Opener,domain 2"/>
    <property type="match status" value="1"/>
</dbReference>
<dbReference type="Pfam" id="PF01369">
    <property type="entry name" value="Sec7"/>
    <property type="match status" value="1"/>
</dbReference>
<evidence type="ECO:0000313" key="3">
    <source>
        <dbReference type="EMBL" id="KAL0083031.1"/>
    </source>
</evidence>
<dbReference type="SUPFAM" id="SSF50729">
    <property type="entry name" value="PH domain-like"/>
    <property type="match status" value="1"/>
</dbReference>
<protein>
    <recommendedName>
        <fullName evidence="2">PH domain-containing protein</fullName>
    </recommendedName>
</protein>
<organism evidence="3 4">
    <name type="scientific">Phycomyces blakesleeanus</name>
    <dbReference type="NCBI Taxonomy" id="4837"/>
    <lineage>
        <taxon>Eukaryota</taxon>
        <taxon>Fungi</taxon>
        <taxon>Fungi incertae sedis</taxon>
        <taxon>Mucoromycota</taxon>
        <taxon>Mucoromycotina</taxon>
        <taxon>Mucoromycetes</taxon>
        <taxon>Mucorales</taxon>
        <taxon>Phycomycetaceae</taxon>
        <taxon>Phycomyces</taxon>
    </lineage>
</organism>
<evidence type="ECO:0000256" key="1">
    <source>
        <dbReference type="SAM" id="MobiDB-lite"/>
    </source>
</evidence>
<feature type="compositionally biased region" description="Pro residues" evidence="1">
    <location>
        <begin position="250"/>
        <end position="259"/>
    </location>
</feature>
<dbReference type="Gene3D" id="2.30.29.30">
    <property type="entry name" value="Pleckstrin-homology domain (PH domain)/Phosphotyrosine-binding domain (PTB)"/>
    <property type="match status" value="1"/>
</dbReference>
<dbReference type="InterPro" id="IPR001849">
    <property type="entry name" value="PH_domain"/>
</dbReference>
<feature type="compositionally biased region" description="Polar residues" evidence="1">
    <location>
        <begin position="230"/>
        <end position="242"/>
    </location>
</feature>
<gene>
    <name evidence="3" type="ORF">J3Q64DRAFT_1680107</name>
</gene>
<dbReference type="SUPFAM" id="SSF48425">
    <property type="entry name" value="Sec7 domain"/>
    <property type="match status" value="1"/>
</dbReference>
<dbReference type="PROSITE" id="PS50003">
    <property type="entry name" value="PH_DOMAIN"/>
    <property type="match status" value="1"/>
</dbReference>
<feature type="compositionally biased region" description="Low complexity" evidence="1">
    <location>
        <begin position="273"/>
        <end position="285"/>
    </location>
</feature>
<feature type="domain" description="PH" evidence="2">
    <location>
        <begin position="148"/>
        <end position="360"/>
    </location>
</feature>
<feature type="compositionally biased region" description="Polar residues" evidence="1">
    <location>
        <begin position="286"/>
        <end position="296"/>
    </location>
</feature>
<dbReference type="SMART" id="SM00233">
    <property type="entry name" value="PH"/>
    <property type="match status" value="1"/>
</dbReference>
<keyword evidence="4" id="KW-1185">Reference proteome</keyword>
<feature type="compositionally biased region" description="Gly residues" evidence="1">
    <location>
        <begin position="211"/>
        <end position="223"/>
    </location>
</feature>
<dbReference type="InterPro" id="IPR011993">
    <property type="entry name" value="PH-like_dom_sf"/>
</dbReference>
<reference evidence="3 4" key="1">
    <citation type="submission" date="2024-04" db="EMBL/GenBank/DDBJ databases">
        <title>Symmetric and asymmetric DNA N6-adenine methylation regulates different biological responses in Mucorales.</title>
        <authorList>
            <consortium name="Lawrence Berkeley National Laboratory"/>
            <person name="Lax C."/>
            <person name="Mondo S.J."/>
            <person name="Osorio-Concepcion M."/>
            <person name="Muszewska A."/>
            <person name="Corrochano-Luque M."/>
            <person name="Gutierrez G."/>
            <person name="Riley R."/>
            <person name="Lipzen A."/>
            <person name="Guo J."/>
            <person name="Hundley H."/>
            <person name="Amirebrahimi M."/>
            <person name="Ng V."/>
            <person name="Lorenzo-Gutierrez D."/>
            <person name="Binder U."/>
            <person name="Yang J."/>
            <person name="Song Y."/>
            <person name="Canovas D."/>
            <person name="Navarro E."/>
            <person name="Freitag M."/>
            <person name="Gabaldon T."/>
            <person name="Grigoriev I.V."/>
            <person name="Corrochano L.M."/>
            <person name="Nicolas F.E."/>
            <person name="Garre V."/>
        </authorList>
    </citation>
    <scope>NUCLEOTIDE SEQUENCE [LARGE SCALE GENOMIC DNA]</scope>
    <source>
        <strain evidence="3 4">L51</strain>
    </source>
</reference>
<dbReference type="Proteomes" id="UP001448207">
    <property type="component" value="Unassembled WGS sequence"/>
</dbReference>
<proteinExistence type="predicted"/>
<feature type="region of interest" description="Disordered" evidence="1">
    <location>
        <begin position="205"/>
        <end position="296"/>
    </location>
</feature>
<comment type="caution">
    <text evidence="3">The sequence shown here is derived from an EMBL/GenBank/DDBJ whole genome shotgun (WGS) entry which is preliminary data.</text>
</comment>
<dbReference type="InterPro" id="IPR041681">
    <property type="entry name" value="PH_9"/>
</dbReference>